<proteinExistence type="predicted"/>
<keyword evidence="2" id="KW-1185">Reference proteome</keyword>
<comment type="caution">
    <text evidence="1">The sequence shown here is derived from an EMBL/GenBank/DDBJ whole genome shotgun (WGS) entry which is preliminary data.</text>
</comment>
<evidence type="ECO:0000313" key="1">
    <source>
        <dbReference type="EMBL" id="ORM51049.1"/>
    </source>
</evidence>
<evidence type="ECO:0000313" key="2">
    <source>
        <dbReference type="Proteomes" id="UP000193933"/>
    </source>
</evidence>
<organism evidence="1 2">
    <name type="scientific">Pantoea conspicua</name>
    <dbReference type="NCBI Taxonomy" id="472705"/>
    <lineage>
        <taxon>Bacteria</taxon>
        <taxon>Pseudomonadati</taxon>
        <taxon>Pseudomonadota</taxon>
        <taxon>Gammaproteobacteria</taxon>
        <taxon>Enterobacterales</taxon>
        <taxon>Erwiniaceae</taxon>
        <taxon>Pantoea</taxon>
    </lineage>
</organism>
<dbReference type="Proteomes" id="UP000193933">
    <property type="component" value="Unassembled WGS sequence"/>
</dbReference>
<dbReference type="AlphaFoldDB" id="A0A1X1BS82"/>
<dbReference type="RefSeq" id="WP_094121809.1">
    <property type="nucleotide sequence ID" value="NZ_MLFN01000063.1"/>
</dbReference>
<name>A0A1X1BS82_9GAMM</name>
<accession>A0A1X1BS82</accession>
<sequence length="63" mass="7058">MNTEKVKAWLMVHANGTELVTQHKKHALTVAQLKFWTVYPLIPTAGGHVVNFRTLDQSKATAE</sequence>
<protein>
    <submittedName>
        <fullName evidence="1">Uncharacterized protein</fullName>
    </submittedName>
</protein>
<reference evidence="1 2" key="1">
    <citation type="journal article" date="2017" name="Antonie Van Leeuwenhoek">
        <title>Phylogenomic resolution of the bacterial genus Pantoea and its relationship with Erwinia and Tatumella.</title>
        <authorList>
            <person name="Palmer M."/>
            <person name="Steenkamp E.T."/>
            <person name="Coetzee M.P."/>
            <person name="Chan W.Y."/>
            <person name="van Zyl E."/>
            <person name="De Maayer P."/>
            <person name="Coutinho T.A."/>
            <person name="Blom J."/>
            <person name="Smits T.H."/>
            <person name="Duffy B."/>
            <person name="Venter S.N."/>
        </authorList>
    </citation>
    <scope>NUCLEOTIDE SEQUENCE [LARGE SCALE GENOMIC DNA]</scope>
    <source>
        <strain evidence="1 2">LMG 24534</strain>
    </source>
</reference>
<dbReference type="EMBL" id="MLFN01000063">
    <property type="protein sequence ID" value="ORM51049.1"/>
    <property type="molecule type" value="Genomic_DNA"/>
</dbReference>
<gene>
    <name evidence="1" type="ORF">HA41_16985</name>
</gene>